<dbReference type="SFLD" id="SFLDS00003">
    <property type="entry name" value="Haloacid_Dehalogenase"/>
    <property type="match status" value="1"/>
</dbReference>
<reference evidence="1 2" key="1">
    <citation type="submission" date="2022-01" db="EMBL/GenBank/DDBJ databases">
        <title>Desulfofustis limnae sp. nov., a novel mesophilic sulfate-reducing bacterium isolated from marsh soil.</title>
        <authorList>
            <person name="Watanabe M."/>
            <person name="Takahashi A."/>
            <person name="Kojima H."/>
            <person name="Fukui M."/>
        </authorList>
    </citation>
    <scope>NUCLEOTIDE SEQUENCE [LARGE SCALE GENOMIC DNA]</scope>
    <source>
        <strain evidence="1 2">PPLL</strain>
    </source>
</reference>
<dbReference type="InterPro" id="IPR006439">
    <property type="entry name" value="HAD-SF_hydro_IA"/>
</dbReference>
<dbReference type="InterPro" id="IPR050155">
    <property type="entry name" value="HAD-like_hydrolase_sf"/>
</dbReference>
<dbReference type="SUPFAM" id="SSF56784">
    <property type="entry name" value="HAD-like"/>
    <property type="match status" value="1"/>
</dbReference>
<protein>
    <submittedName>
        <fullName evidence="1">Haloacid dehalogenase</fullName>
    </submittedName>
</protein>
<keyword evidence="2" id="KW-1185">Reference proteome</keyword>
<dbReference type="InterPro" id="IPR023214">
    <property type="entry name" value="HAD_sf"/>
</dbReference>
<organism evidence="1 2">
    <name type="scientific">Desulfofustis limnaeus</name>
    <dbReference type="NCBI Taxonomy" id="2740163"/>
    <lineage>
        <taxon>Bacteria</taxon>
        <taxon>Pseudomonadati</taxon>
        <taxon>Thermodesulfobacteriota</taxon>
        <taxon>Desulfobulbia</taxon>
        <taxon>Desulfobulbales</taxon>
        <taxon>Desulfocapsaceae</taxon>
        <taxon>Desulfofustis</taxon>
    </lineage>
</organism>
<dbReference type="SFLD" id="SFLDG01129">
    <property type="entry name" value="C1.5:_HAD__Beta-PGM__Phosphata"/>
    <property type="match status" value="1"/>
</dbReference>
<evidence type="ECO:0000313" key="1">
    <source>
        <dbReference type="EMBL" id="BDD89475.1"/>
    </source>
</evidence>
<dbReference type="NCBIfam" id="TIGR01509">
    <property type="entry name" value="HAD-SF-IA-v3"/>
    <property type="match status" value="1"/>
</dbReference>
<dbReference type="NCBIfam" id="NF011564">
    <property type="entry name" value="PRK14988.1"/>
    <property type="match status" value="1"/>
</dbReference>
<dbReference type="CDD" id="cd01427">
    <property type="entry name" value="HAD_like"/>
    <property type="match status" value="1"/>
</dbReference>
<dbReference type="RefSeq" id="WP_284152774.1">
    <property type="nucleotide sequence ID" value="NZ_AP025516.1"/>
</dbReference>
<dbReference type="Gene3D" id="3.40.50.1000">
    <property type="entry name" value="HAD superfamily/HAD-like"/>
    <property type="match status" value="1"/>
</dbReference>
<sequence>MPHSNISNGSPAAVDWSAIETVLLDLDGTLLDKYFDDYFWEEYVPLVYARKNGITPARSRSLLLQRYRTVENTLHWTNLDFWSEQLELDIVQLKLSVDHLIALRPYALDFLDFLEQLGKEMYLVTAAHPKTLQIKLDKVAIGHRFHRIICTDDLGLPKEEPDFWYRLARYVTFSPGQTLLADDTAGVLDSARRYGIEHLIFIAQPNSRSDIRHHHEYRSIAHFNELMPPPLADPAKPAATSR</sequence>
<dbReference type="Proteomes" id="UP000830055">
    <property type="component" value="Chromosome"/>
</dbReference>
<name>A0ABM7WES6_9BACT</name>
<evidence type="ECO:0000313" key="2">
    <source>
        <dbReference type="Proteomes" id="UP000830055"/>
    </source>
</evidence>
<dbReference type="Pfam" id="PF00702">
    <property type="entry name" value="Hydrolase"/>
    <property type="match status" value="1"/>
</dbReference>
<dbReference type="EMBL" id="AP025516">
    <property type="protein sequence ID" value="BDD89475.1"/>
    <property type="molecule type" value="Genomic_DNA"/>
</dbReference>
<accession>A0ABM7WES6</accession>
<dbReference type="PANTHER" id="PTHR43434:SF3">
    <property type="entry name" value="GMP_IMP NUCLEOTIDASE YRFG"/>
    <property type="match status" value="1"/>
</dbReference>
<proteinExistence type="predicted"/>
<dbReference type="InterPro" id="IPR036412">
    <property type="entry name" value="HAD-like_sf"/>
</dbReference>
<gene>
    <name evidence="1" type="ORF">DPPLL_38400</name>
</gene>
<dbReference type="PANTHER" id="PTHR43434">
    <property type="entry name" value="PHOSPHOGLYCOLATE PHOSPHATASE"/>
    <property type="match status" value="1"/>
</dbReference>